<dbReference type="Gene3D" id="3.20.20.140">
    <property type="entry name" value="Metal-dependent hydrolases"/>
    <property type="match status" value="1"/>
</dbReference>
<sequence length="403" mass="45396">MNAQAVRLKEDYFIGMISSNLFDNPFISKGLQIKFLLPRFIAPFLTILLCCACVGQAQPAQGSSEGEIIIDMHCHAAGLGYGGSGCFVSDKLRKSFKIGFYLRGYGVTKKLLEEHGDGLIIQKTSEQLRASRYVTSAIVLAMDGVIGPDGSLDRKNTEIYVPNEFVLQETAKYDNLYFGASVNPYRPDAIERLKQAVLEGALLIKWIPSIMQIDPADERIIPFYREMSAHNIPLLTHAGNERSFTMAANELSDPKRLELPLRLGVTVIAAHAAATGKNDGEDNMERLIGLMESYPNLYTDISSLTQINKLGYLSRLLRHKNILDHLLYGADYPLIETCICSPWVHVADLTIKQIFYIQGIRNPWDRDIELKKALGVPWNVFTRSKRLFRPEKRPRIAFSWCHK</sequence>
<name>A0A445N1T9_9BACT</name>
<keyword evidence="2" id="KW-0378">Hydrolase</keyword>
<protein>
    <submittedName>
        <fullName evidence="2">Amidohydrolase 2</fullName>
    </submittedName>
</protein>
<evidence type="ECO:0000259" key="1">
    <source>
        <dbReference type="Pfam" id="PF04909"/>
    </source>
</evidence>
<dbReference type="GO" id="GO:0016787">
    <property type="term" value="F:hydrolase activity"/>
    <property type="evidence" value="ECO:0007669"/>
    <property type="project" value="UniProtKB-KW"/>
</dbReference>
<accession>A0A445N1T9</accession>
<dbReference type="AlphaFoldDB" id="A0A445N1T9"/>
<dbReference type="InterPro" id="IPR006680">
    <property type="entry name" value="Amidohydro-rel"/>
</dbReference>
<dbReference type="Pfam" id="PF04909">
    <property type="entry name" value="Amidohydro_2"/>
    <property type="match status" value="1"/>
</dbReference>
<feature type="domain" description="Amidohydrolase-related" evidence="1">
    <location>
        <begin position="141"/>
        <end position="345"/>
    </location>
</feature>
<evidence type="ECO:0000313" key="2">
    <source>
        <dbReference type="EMBL" id="SPD75663.1"/>
    </source>
</evidence>
<gene>
    <name evidence="2" type="ORF">PITCH_A720003</name>
</gene>
<dbReference type="EMBL" id="OJIN01000217">
    <property type="protein sequence ID" value="SPD75663.1"/>
    <property type="molecule type" value="Genomic_DNA"/>
</dbReference>
<proteinExistence type="predicted"/>
<reference evidence="2" key="1">
    <citation type="submission" date="2018-01" db="EMBL/GenBank/DDBJ databases">
        <authorList>
            <person name="Regsiter A."/>
            <person name="William W."/>
        </authorList>
    </citation>
    <scope>NUCLEOTIDE SEQUENCE</scope>
    <source>
        <strain evidence="2">TRIP AH-1</strain>
    </source>
</reference>
<organism evidence="2">
    <name type="scientific">uncultured Desulfobacterium sp</name>
    <dbReference type="NCBI Taxonomy" id="201089"/>
    <lineage>
        <taxon>Bacteria</taxon>
        <taxon>Pseudomonadati</taxon>
        <taxon>Thermodesulfobacteriota</taxon>
        <taxon>Desulfobacteria</taxon>
        <taxon>Desulfobacterales</taxon>
        <taxon>Desulfobacteriaceae</taxon>
        <taxon>Desulfobacterium</taxon>
        <taxon>environmental samples</taxon>
    </lineage>
</organism>
<dbReference type="SUPFAM" id="SSF51556">
    <property type="entry name" value="Metallo-dependent hydrolases"/>
    <property type="match status" value="1"/>
</dbReference>
<dbReference type="InterPro" id="IPR032466">
    <property type="entry name" value="Metal_Hydrolase"/>
</dbReference>